<dbReference type="EMBL" id="JAPDDS010000001">
    <property type="protein sequence ID" value="MCW1883097.1"/>
    <property type="molecule type" value="Genomic_DNA"/>
</dbReference>
<dbReference type="RefSeq" id="WP_264499061.1">
    <property type="nucleotide sequence ID" value="NZ_JAPDDS010000001.1"/>
</dbReference>
<evidence type="ECO:0000313" key="2">
    <source>
        <dbReference type="EMBL" id="MCW1883097.1"/>
    </source>
</evidence>
<accession>A0ABT3FHN9</accession>
<dbReference type="Pfam" id="PF01863">
    <property type="entry name" value="YgjP-like"/>
    <property type="match status" value="1"/>
</dbReference>
<protein>
    <submittedName>
        <fullName evidence="2">M48 family metallopeptidase</fullName>
    </submittedName>
</protein>
<gene>
    <name evidence="2" type="ORF">OKA04_00045</name>
</gene>
<dbReference type="InterPro" id="IPR002725">
    <property type="entry name" value="YgjP-like_metallopeptidase"/>
</dbReference>
<evidence type="ECO:0000259" key="1">
    <source>
        <dbReference type="Pfam" id="PF01863"/>
    </source>
</evidence>
<keyword evidence="3" id="KW-1185">Reference proteome</keyword>
<dbReference type="PANTHER" id="PTHR30399">
    <property type="entry name" value="UNCHARACTERIZED PROTEIN YGJP"/>
    <property type="match status" value="1"/>
</dbReference>
<dbReference type="PANTHER" id="PTHR30399:SF1">
    <property type="entry name" value="UTP PYROPHOSPHATASE"/>
    <property type="match status" value="1"/>
</dbReference>
<proteinExistence type="predicted"/>
<sequence>MSEIQTLETPAGPAVLRRSRRRTLAISVLPDGSLELAAPEDAAEDAILAKVEKRSRWIATQRRAFREMNIAPPPRRYVSGATHRYLGRQYRLKVTMGESTSVILKGGFFQIATPNAEAAEVEAALKSWFRVRAKEQFQKRVASWADWCRKRRLPEPRLQLRQMPKRWGSASADGRIALNPELIHTPGPCIDYVIVHEICHLKHPAHDKAFFRQLSVLLPNWRTLKVRLEKTEFS</sequence>
<organism evidence="2 3">
    <name type="scientific">Luteolibacter flavescens</name>
    <dbReference type="NCBI Taxonomy" id="1859460"/>
    <lineage>
        <taxon>Bacteria</taxon>
        <taxon>Pseudomonadati</taxon>
        <taxon>Verrucomicrobiota</taxon>
        <taxon>Verrucomicrobiia</taxon>
        <taxon>Verrucomicrobiales</taxon>
        <taxon>Verrucomicrobiaceae</taxon>
        <taxon>Luteolibacter</taxon>
    </lineage>
</organism>
<reference evidence="2 3" key="1">
    <citation type="submission" date="2022-10" db="EMBL/GenBank/DDBJ databases">
        <title>Luteolibacter flavescens strain MCCC 1K03193, whole genome shotgun sequencing project.</title>
        <authorList>
            <person name="Zhao G."/>
            <person name="Shen L."/>
        </authorList>
    </citation>
    <scope>NUCLEOTIDE SEQUENCE [LARGE SCALE GENOMIC DNA]</scope>
    <source>
        <strain evidence="2 3">MCCC 1K03193</strain>
    </source>
</reference>
<comment type="caution">
    <text evidence="2">The sequence shown here is derived from an EMBL/GenBank/DDBJ whole genome shotgun (WGS) entry which is preliminary data.</text>
</comment>
<dbReference type="InterPro" id="IPR053136">
    <property type="entry name" value="UTP_pyrophosphatase-like"/>
</dbReference>
<dbReference type="CDD" id="cd07344">
    <property type="entry name" value="M48_yhfN_like"/>
    <property type="match status" value="1"/>
</dbReference>
<dbReference type="Gene3D" id="3.30.2010.10">
    <property type="entry name" value="Metalloproteases ('zincins'), catalytic domain"/>
    <property type="match status" value="1"/>
</dbReference>
<feature type="domain" description="YgjP-like metallopeptidase" evidence="1">
    <location>
        <begin position="22"/>
        <end position="230"/>
    </location>
</feature>
<evidence type="ECO:0000313" key="3">
    <source>
        <dbReference type="Proteomes" id="UP001207930"/>
    </source>
</evidence>
<dbReference type="Proteomes" id="UP001207930">
    <property type="component" value="Unassembled WGS sequence"/>
</dbReference>
<name>A0ABT3FHN9_9BACT</name>